<reference evidence="1 2" key="1">
    <citation type="submission" date="2012-09" db="EMBL/GenBank/DDBJ databases">
        <title>Genome Sequence of alkane-degrading Bacterium Alcanivorax venustensis ISO4.</title>
        <authorList>
            <person name="Lai Q."/>
            <person name="Shao Z."/>
        </authorList>
    </citation>
    <scope>NUCLEOTIDE SEQUENCE [LARGE SCALE GENOMIC DNA]</scope>
    <source>
        <strain evidence="1 2">ISO4</strain>
    </source>
</reference>
<organism evidence="1 2">
    <name type="scientific">Alloalcanivorax venustensis ISO4</name>
    <dbReference type="NCBI Taxonomy" id="1177184"/>
    <lineage>
        <taxon>Bacteria</taxon>
        <taxon>Pseudomonadati</taxon>
        <taxon>Pseudomonadota</taxon>
        <taxon>Gammaproteobacteria</taxon>
        <taxon>Oceanospirillales</taxon>
        <taxon>Alcanivoracaceae</taxon>
        <taxon>Alloalcanivorax</taxon>
    </lineage>
</organism>
<dbReference type="Proteomes" id="UP000644441">
    <property type="component" value="Unassembled WGS sequence"/>
</dbReference>
<proteinExistence type="predicted"/>
<accession>A0ABS0AEF9</accession>
<dbReference type="RefSeq" id="WP_194855459.1">
    <property type="nucleotide sequence ID" value="NZ_ARXR01000006.1"/>
</dbReference>
<dbReference type="InterPro" id="IPR027961">
    <property type="entry name" value="DUF4442"/>
</dbReference>
<sequence>MSNPLKKLFSGAAGLRRGLLLYGPFLGAGVRVEELSADFRRVRVSMGMHWYNRNYVGTHFGGSLYSMTDPFYMLMLMNNLGRDYIVWDKSATIDFLRPGKGRVFAEFELTQAMIDEVKAATAGGEKYLPTWEVTVRDGAGEAVARVEKVLYVRRKAGEKQS</sequence>
<dbReference type="Pfam" id="PF14539">
    <property type="entry name" value="DUF4442"/>
    <property type="match status" value="1"/>
</dbReference>
<evidence type="ECO:0000313" key="2">
    <source>
        <dbReference type="Proteomes" id="UP000644441"/>
    </source>
</evidence>
<evidence type="ECO:0000313" key="1">
    <source>
        <dbReference type="EMBL" id="MBF5052529.1"/>
    </source>
</evidence>
<gene>
    <name evidence="1" type="ORF">ISO4_01131</name>
</gene>
<dbReference type="SUPFAM" id="SSF54637">
    <property type="entry name" value="Thioesterase/thiol ester dehydrase-isomerase"/>
    <property type="match status" value="1"/>
</dbReference>
<keyword evidence="2" id="KW-1185">Reference proteome</keyword>
<dbReference type="InterPro" id="IPR029069">
    <property type="entry name" value="HotDog_dom_sf"/>
</dbReference>
<evidence type="ECO:0008006" key="3">
    <source>
        <dbReference type="Google" id="ProtNLM"/>
    </source>
</evidence>
<dbReference type="GeneID" id="99767399"/>
<comment type="caution">
    <text evidence="1">The sequence shown here is derived from an EMBL/GenBank/DDBJ whole genome shotgun (WGS) entry which is preliminary data.</text>
</comment>
<name>A0ABS0AEF9_9GAMM</name>
<dbReference type="EMBL" id="ARXR01000006">
    <property type="protein sequence ID" value="MBF5052529.1"/>
    <property type="molecule type" value="Genomic_DNA"/>
</dbReference>
<dbReference type="Gene3D" id="3.10.129.10">
    <property type="entry name" value="Hotdog Thioesterase"/>
    <property type="match status" value="1"/>
</dbReference>
<protein>
    <recommendedName>
        <fullName evidence="3">Tetrameric acyl-CoA thioesterase</fullName>
    </recommendedName>
</protein>